<gene>
    <name evidence="2" type="ORF">OKA104_LOCUS25026</name>
    <name evidence="1" type="ORF">VCS650_LOCUS40490</name>
</gene>
<protein>
    <submittedName>
        <fullName evidence="2">Uncharacterized protein</fullName>
    </submittedName>
</protein>
<dbReference type="Proteomes" id="UP000663891">
    <property type="component" value="Unassembled WGS sequence"/>
</dbReference>
<dbReference type="EMBL" id="CAJOAY010002059">
    <property type="protein sequence ID" value="CAF3916673.1"/>
    <property type="molecule type" value="Genomic_DNA"/>
</dbReference>
<dbReference type="AlphaFoldDB" id="A0A819ILY9"/>
<reference evidence="2" key="1">
    <citation type="submission" date="2021-02" db="EMBL/GenBank/DDBJ databases">
        <authorList>
            <person name="Nowell W R."/>
        </authorList>
    </citation>
    <scope>NUCLEOTIDE SEQUENCE</scope>
</reference>
<dbReference type="EMBL" id="CAJNON010001521">
    <property type="protein sequence ID" value="CAF1468828.1"/>
    <property type="molecule type" value="Genomic_DNA"/>
</dbReference>
<sequence length="68" mass="8171">MSLYYYKVTKRRCTRKTTRQFVHQSIAYVTPSQPYQEQEYHKGKYSEVVHMDCTSFPSCSNYSEDNED</sequence>
<dbReference type="Proteomes" id="UP000663881">
    <property type="component" value="Unassembled WGS sequence"/>
</dbReference>
<evidence type="ECO:0000313" key="1">
    <source>
        <dbReference type="EMBL" id="CAF1468828.1"/>
    </source>
</evidence>
<proteinExistence type="predicted"/>
<name>A0A819ILY9_9BILA</name>
<accession>A0A819ILY9</accession>
<evidence type="ECO:0000313" key="3">
    <source>
        <dbReference type="Proteomes" id="UP000663881"/>
    </source>
</evidence>
<evidence type="ECO:0000313" key="2">
    <source>
        <dbReference type="EMBL" id="CAF3916673.1"/>
    </source>
</evidence>
<organism evidence="2 3">
    <name type="scientific">Adineta steineri</name>
    <dbReference type="NCBI Taxonomy" id="433720"/>
    <lineage>
        <taxon>Eukaryota</taxon>
        <taxon>Metazoa</taxon>
        <taxon>Spiralia</taxon>
        <taxon>Gnathifera</taxon>
        <taxon>Rotifera</taxon>
        <taxon>Eurotatoria</taxon>
        <taxon>Bdelloidea</taxon>
        <taxon>Adinetida</taxon>
        <taxon>Adinetidae</taxon>
        <taxon>Adineta</taxon>
    </lineage>
</organism>
<comment type="caution">
    <text evidence="2">The sequence shown here is derived from an EMBL/GenBank/DDBJ whole genome shotgun (WGS) entry which is preliminary data.</text>
</comment>